<evidence type="ECO:0000313" key="2">
    <source>
        <dbReference type="Proteomes" id="UP000757890"/>
    </source>
</evidence>
<dbReference type="InterPro" id="IPR053745">
    <property type="entry name" value="Viral_Tail_Comp_sf"/>
</dbReference>
<dbReference type="InterPro" id="IPR021508">
    <property type="entry name" value="Gp17-like"/>
</dbReference>
<gene>
    <name evidence="1" type="ORF">HXL70_09055</name>
</gene>
<name>A0A930B8Y4_9FIRM</name>
<comment type="caution">
    <text evidence="1">The sequence shown here is derived from an EMBL/GenBank/DDBJ whole genome shotgun (WGS) entry which is preliminary data.</text>
</comment>
<dbReference type="AlphaFoldDB" id="A0A930B8Y4"/>
<dbReference type="Pfam" id="PF11367">
    <property type="entry name" value="Tail_completion_gp17"/>
    <property type="match status" value="1"/>
</dbReference>
<dbReference type="EMBL" id="JABZMK010000113">
    <property type="protein sequence ID" value="MBF1130166.1"/>
    <property type="molecule type" value="Genomic_DNA"/>
</dbReference>
<accession>A0A930B8Y4</accession>
<sequence length="132" mass="14849">MKRIPLNALAKALYKRLTEHQDIPVYDDVTAEAKAPYITMGLFTCKDTGTKVNDICDASISLDIWSDYSGRKEVNSIANDIITLIQAAPFNDVGDGFRVMGTDVDFFESYAEEDYGYHGTITFIFKVQNMEE</sequence>
<protein>
    <submittedName>
        <fullName evidence="1">DUF3168 domain-containing protein</fullName>
    </submittedName>
</protein>
<organism evidence="1 2">
    <name type="scientific">Dialister invisus</name>
    <dbReference type="NCBI Taxonomy" id="218538"/>
    <lineage>
        <taxon>Bacteria</taxon>
        <taxon>Bacillati</taxon>
        <taxon>Bacillota</taxon>
        <taxon>Negativicutes</taxon>
        <taxon>Veillonellales</taxon>
        <taxon>Veillonellaceae</taxon>
        <taxon>Dialister</taxon>
    </lineage>
</organism>
<evidence type="ECO:0000313" key="1">
    <source>
        <dbReference type="EMBL" id="MBF1130166.1"/>
    </source>
</evidence>
<reference evidence="1" key="1">
    <citation type="submission" date="2020-04" db="EMBL/GenBank/DDBJ databases">
        <title>Deep metagenomics examines the oral microbiome during advanced dental caries in children, revealing novel taxa and co-occurrences with host molecules.</title>
        <authorList>
            <person name="Baker J.L."/>
            <person name="Morton J.T."/>
            <person name="Dinis M."/>
            <person name="Alvarez R."/>
            <person name="Tran N.C."/>
            <person name="Knight R."/>
            <person name="Edlund A."/>
        </authorList>
    </citation>
    <scope>NUCLEOTIDE SEQUENCE</scope>
    <source>
        <strain evidence="1">JCVI_32_bin.14</strain>
    </source>
</reference>
<dbReference type="Gene3D" id="3.30.2000.30">
    <property type="match status" value="1"/>
</dbReference>
<dbReference type="Proteomes" id="UP000757890">
    <property type="component" value="Unassembled WGS sequence"/>
</dbReference>
<proteinExistence type="predicted"/>